<sequence>MLNTAKRLELEHLEVNPIELGYRWDALRGKVLGLIDFRLENGNPRQWYIDHYLYDKDLFENASYIDEVYWVNRVPNGILGEVFFLEACEYFGFDCVPTGGDEDSWGADFRLASRDGRQTRFVDVTINTSERGLRQKNRVGTFPTLFIPWHTDYYDQRHSPSYAEEYLTTGTFDADMFVDGILTFNYRNLHDLRRSVWRDSPWGEGYMAQDGITYLRNLEGVLDILKER</sequence>
<dbReference type="AlphaFoldDB" id="A0A2N2F3J5"/>
<gene>
    <name evidence="1" type="ORF">CVU76_01735</name>
</gene>
<comment type="caution">
    <text evidence="1">The sequence shown here is derived from an EMBL/GenBank/DDBJ whole genome shotgun (WGS) entry which is preliminary data.</text>
</comment>
<evidence type="ECO:0000313" key="2">
    <source>
        <dbReference type="Proteomes" id="UP000233417"/>
    </source>
</evidence>
<organism evidence="1 2">
    <name type="scientific">Candidatus Dojkabacteria bacterium HGW-Dojkabacteria-1</name>
    <dbReference type="NCBI Taxonomy" id="2013761"/>
    <lineage>
        <taxon>Bacteria</taxon>
        <taxon>Candidatus Dojkabacteria</taxon>
    </lineage>
</organism>
<dbReference type="EMBL" id="PHAO01000001">
    <property type="protein sequence ID" value="PKN02737.1"/>
    <property type="molecule type" value="Genomic_DNA"/>
</dbReference>
<dbReference type="Proteomes" id="UP000233417">
    <property type="component" value="Unassembled WGS sequence"/>
</dbReference>
<reference evidence="1 2" key="1">
    <citation type="journal article" date="2017" name="ISME J.">
        <title>Potential for microbial H2 and metal transformations associated with novel bacteria and archaea in deep terrestrial subsurface sediments.</title>
        <authorList>
            <person name="Hernsdorf A.W."/>
            <person name="Amano Y."/>
            <person name="Miyakawa K."/>
            <person name="Ise K."/>
            <person name="Suzuki Y."/>
            <person name="Anantharaman K."/>
            <person name="Probst A."/>
            <person name="Burstein D."/>
            <person name="Thomas B.C."/>
            <person name="Banfield J.F."/>
        </authorList>
    </citation>
    <scope>NUCLEOTIDE SEQUENCE [LARGE SCALE GENOMIC DNA]</scope>
    <source>
        <strain evidence="1">HGW-Dojkabacteria-1</strain>
    </source>
</reference>
<name>A0A2N2F3J5_9BACT</name>
<accession>A0A2N2F3J5</accession>
<evidence type="ECO:0000313" key="1">
    <source>
        <dbReference type="EMBL" id="PKN02737.1"/>
    </source>
</evidence>
<protein>
    <submittedName>
        <fullName evidence="1">Uncharacterized protein</fullName>
    </submittedName>
</protein>
<proteinExistence type="predicted"/>